<dbReference type="Gene3D" id="1.10.10.1600">
    <property type="entry name" value="Bacterial DNA polymerase III alpha subunit, thumb domain"/>
    <property type="match status" value="1"/>
</dbReference>
<dbReference type="InterPro" id="IPR004365">
    <property type="entry name" value="NA-bd_OB_tRNA"/>
</dbReference>
<dbReference type="Pfam" id="PF01336">
    <property type="entry name" value="tRNA_anti-codon"/>
    <property type="match status" value="1"/>
</dbReference>
<dbReference type="Pfam" id="PF02811">
    <property type="entry name" value="PHP"/>
    <property type="match status" value="1"/>
</dbReference>
<organism evidence="14 15">
    <name type="scientific">Shinella pollutisoli</name>
    <dbReference type="NCBI Taxonomy" id="2250594"/>
    <lineage>
        <taxon>Bacteria</taxon>
        <taxon>Pseudomonadati</taxon>
        <taxon>Pseudomonadota</taxon>
        <taxon>Alphaproteobacteria</taxon>
        <taxon>Hyphomicrobiales</taxon>
        <taxon>Rhizobiaceae</taxon>
        <taxon>Shinella</taxon>
    </lineage>
</organism>
<evidence type="ECO:0000313" key="15">
    <source>
        <dbReference type="Proteomes" id="UP001595377"/>
    </source>
</evidence>
<comment type="similarity">
    <text evidence="2">Belongs to the DNA polymerase type-C family. DnaE subfamily.</text>
</comment>
<dbReference type="PANTHER" id="PTHR32294">
    <property type="entry name" value="DNA POLYMERASE III SUBUNIT ALPHA"/>
    <property type="match status" value="1"/>
</dbReference>
<evidence type="ECO:0000256" key="6">
    <source>
        <dbReference type="ARBA" id="ARBA00022679"/>
    </source>
</evidence>
<keyword evidence="15" id="KW-1185">Reference proteome</keyword>
<dbReference type="InterPro" id="IPR040982">
    <property type="entry name" value="DNA_pol3_finger"/>
</dbReference>
<dbReference type="NCBIfam" id="NF004226">
    <property type="entry name" value="PRK05673.1"/>
    <property type="match status" value="1"/>
</dbReference>
<sequence>MADEVRRMDDNRAAEPVQFVHLRVHSAYSLLEGALPIKKIIGKAIADQQPAIAITDTNNLFAALEFSQKAVGDGIQPLIGCQLSIDMEDEGEGERRGHQAHLAKLPSLVLLAATEAGYVRLVDLVSRAYLEGEGSQAVRILWSWLEEGGAEGLIALTGAAGGPVDMAFRSGHPALARTRLAALKWIFGDRLYVELQRHGRFDRAHERRMVELAYAEDVPLVATNEPFFPSPDDYDAHDALMAVAHNAMVSDDNRFRLSPDHYLKSRKDMAALFSDLPEALENTVEIARRCSFVLDTRKPILPRFTGATGDPEEAERAEAAELRRQAVEGLEERMRLLGLSPGYSQEDYRERLDFELSVIERMRFPGYFLIVSDFIKWAKQHNIPVGPGRGSGAGSLVAYALTITDVDPLRFSLLFERFLNPERVSMPDFDIDFCQDRREEVIRYVQGKYGREQVAQIITFGSLQARAALRDVGRVLEMPYGQVDKICKLVPNNPANPTPLYKAVEEEPKLREEAEKEPVVARLLDIAQKIEGLYRHASTHAAGIVIGDRPLSKLVPMYRDPRSDMPVTQFNMKWVEQAGLVKFDFLGLKTLTVLKTAVDFIRKRGVEVKLESLPLDDTLTYEMLSRGETVGVFQVESAGMRKALIGMRPDCIEDIIALVALYRPGPMENIPVYNARKHGEEEIESIHPKIDHLLKETQGVIVYQEQVMQIAQVLSGYSLGEADLLRRAMGKKIKEEMDKQRARFVDGAVKNGVSKPQADLIFDLLAKFANYGFNKSHAAAYAIVSYQTAYLKAHYPVEFLAASMTYDMSNTDKLNDFRQDAGRLGITVVPPSVQTSFAHFETGENRIYYALAAIKGVGEAAVQHIVDVRGDRPFESLEDFCLRIDPKLVNRRVFESLIVAGAFDCFGHDRAAMIAGLDRLLGYAQRAQENKTSGQSDMFGAGAATGPEVITLPAHTPWLASEKLHREFQVLGFYLSAHPLDTYAATLAKMRVQTFADFSVAVKRGATAGRLAGTVTSKQERKTRTGNKMGIVAFSDSSGQFEAVLFSEMLQQYRDLLEPGKSLVMTVQAEERPEGIGLRIQTLRSLEEESLQSQKALRVYVRDSGPLRSIAAHLNTKGDGLVSFIVIKDNGQREIEVELNERFRISAEIAAAMRSAPGVLDVELV</sequence>
<evidence type="ECO:0000256" key="11">
    <source>
        <dbReference type="ARBA" id="ARBA00026073"/>
    </source>
</evidence>
<keyword evidence="6 14" id="KW-0808">Transferase</keyword>
<comment type="caution">
    <text evidence="14">The sequence shown here is derived from an EMBL/GenBank/DDBJ whole genome shotgun (WGS) entry which is preliminary data.</text>
</comment>
<dbReference type="InterPro" id="IPR049821">
    <property type="entry name" value="PolIIIA_DnaE1_PHP"/>
</dbReference>
<evidence type="ECO:0000259" key="13">
    <source>
        <dbReference type="SMART" id="SM00481"/>
    </source>
</evidence>
<evidence type="ECO:0000313" key="14">
    <source>
        <dbReference type="EMBL" id="MFC3071917.1"/>
    </source>
</evidence>
<proteinExistence type="inferred from homology"/>
<dbReference type="Pfam" id="PF07733">
    <property type="entry name" value="DNA_pol3_alpha"/>
    <property type="match status" value="1"/>
</dbReference>
<comment type="catalytic activity">
    <reaction evidence="12">
        <text>DNA(n) + a 2'-deoxyribonucleoside 5'-triphosphate = DNA(n+1) + diphosphate</text>
        <dbReference type="Rhea" id="RHEA:22508"/>
        <dbReference type="Rhea" id="RHEA-COMP:17339"/>
        <dbReference type="Rhea" id="RHEA-COMP:17340"/>
        <dbReference type="ChEBI" id="CHEBI:33019"/>
        <dbReference type="ChEBI" id="CHEBI:61560"/>
        <dbReference type="ChEBI" id="CHEBI:173112"/>
        <dbReference type="EC" id="2.7.7.7"/>
    </reaction>
</comment>
<dbReference type="CDD" id="cd04485">
    <property type="entry name" value="DnaE_OBF"/>
    <property type="match status" value="1"/>
</dbReference>
<evidence type="ECO:0000256" key="5">
    <source>
        <dbReference type="ARBA" id="ARBA00022490"/>
    </source>
</evidence>
<keyword evidence="5" id="KW-0963">Cytoplasm</keyword>
<dbReference type="InterPro" id="IPR041931">
    <property type="entry name" value="DNA_pol3_alpha_thumb_dom"/>
</dbReference>
<dbReference type="InterPro" id="IPR011708">
    <property type="entry name" value="DNA_pol3_alpha_NTPase_dom"/>
</dbReference>
<comment type="function">
    <text evidence="10">DNA polymerase III is a complex, multichain enzyme responsible for most of the replicative synthesis in bacteria. This DNA polymerase also exhibits 3' to 5' exonuclease activity. The alpha chain is the DNA polymerase.</text>
</comment>
<gene>
    <name evidence="14" type="primary">dnaE</name>
    <name evidence="14" type="ORF">ACFOHH_02230</name>
</gene>
<dbReference type="SUPFAM" id="SSF89550">
    <property type="entry name" value="PHP domain-like"/>
    <property type="match status" value="1"/>
</dbReference>
<reference evidence="15" key="1">
    <citation type="journal article" date="2019" name="Int. J. Syst. Evol. Microbiol.">
        <title>The Global Catalogue of Microorganisms (GCM) 10K type strain sequencing project: providing services to taxonomists for standard genome sequencing and annotation.</title>
        <authorList>
            <consortium name="The Broad Institute Genomics Platform"/>
            <consortium name="The Broad Institute Genome Sequencing Center for Infectious Disease"/>
            <person name="Wu L."/>
            <person name="Ma J."/>
        </authorList>
    </citation>
    <scope>NUCLEOTIDE SEQUENCE [LARGE SCALE GENOMIC DNA]</scope>
    <source>
        <strain evidence="15">KCTC 52677</strain>
    </source>
</reference>
<protein>
    <recommendedName>
        <fullName evidence="4">DNA polymerase III subunit alpha</fullName>
        <ecNumber evidence="3">2.7.7.7</ecNumber>
    </recommendedName>
</protein>
<evidence type="ECO:0000256" key="9">
    <source>
        <dbReference type="ARBA" id="ARBA00022932"/>
    </source>
</evidence>
<evidence type="ECO:0000256" key="7">
    <source>
        <dbReference type="ARBA" id="ARBA00022695"/>
    </source>
</evidence>
<keyword evidence="9" id="KW-0239">DNA-directed DNA polymerase</keyword>
<accession>A0ABV7DC68</accession>
<dbReference type="EMBL" id="JBHRSP010000002">
    <property type="protein sequence ID" value="MFC3071917.1"/>
    <property type="molecule type" value="Genomic_DNA"/>
</dbReference>
<evidence type="ECO:0000256" key="12">
    <source>
        <dbReference type="ARBA" id="ARBA00049244"/>
    </source>
</evidence>
<dbReference type="InterPro" id="IPR016195">
    <property type="entry name" value="Pol/histidinol_Pase-like"/>
</dbReference>
<name>A0ABV7DC68_9HYPH</name>
<dbReference type="InterPro" id="IPR004013">
    <property type="entry name" value="PHP_dom"/>
</dbReference>
<evidence type="ECO:0000256" key="10">
    <source>
        <dbReference type="ARBA" id="ARBA00025611"/>
    </source>
</evidence>
<evidence type="ECO:0000256" key="2">
    <source>
        <dbReference type="ARBA" id="ARBA00009496"/>
    </source>
</evidence>
<dbReference type="Pfam" id="PF14579">
    <property type="entry name" value="HHH_6"/>
    <property type="match status" value="1"/>
</dbReference>
<dbReference type="EC" id="2.7.7.7" evidence="3"/>
<evidence type="ECO:0000256" key="8">
    <source>
        <dbReference type="ARBA" id="ARBA00022705"/>
    </source>
</evidence>
<evidence type="ECO:0000256" key="1">
    <source>
        <dbReference type="ARBA" id="ARBA00004496"/>
    </source>
</evidence>
<dbReference type="RefSeq" id="WP_257314080.1">
    <property type="nucleotide sequence ID" value="NZ_JANFDG010000005.1"/>
</dbReference>
<keyword evidence="7 14" id="KW-0548">Nucleotidyltransferase</keyword>
<dbReference type="PANTHER" id="PTHR32294:SF0">
    <property type="entry name" value="DNA POLYMERASE III SUBUNIT ALPHA"/>
    <property type="match status" value="1"/>
</dbReference>
<dbReference type="GO" id="GO:0003887">
    <property type="term" value="F:DNA-directed DNA polymerase activity"/>
    <property type="evidence" value="ECO:0007669"/>
    <property type="project" value="UniProtKB-EC"/>
</dbReference>
<dbReference type="InterPro" id="IPR003141">
    <property type="entry name" value="Pol/His_phosphatase_N"/>
</dbReference>
<evidence type="ECO:0000256" key="4">
    <source>
        <dbReference type="ARBA" id="ARBA00019114"/>
    </source>
</evidence>
<comment type="subunit">
    <text evidence="11">DNA polymerase III contains a core (composed of alpha, epsilon and theta chains) that associates with a tau subunit. This core dimerizes to form the POLIII' complex. PolIII' associates with the gamma complex (composed of gamma, delta, delta', psi and chi chains) and with the beta chain to form the complete DNA polymerase III complex.</text>
</comment>
<comment type="subcellular location">
    <subcellularLocation>
        <location evidence="1">Cytoplasm</location>
    </subcellularLocation>
</comment>
<evidence type="ECO:0000256" key="3">
    <source>
        <dbReference type="ARBA" id="ARBA00012417"/>
    </source>
</evidence>
<dbReference type="InterPro" id="IPR029460">
    <property type="entry name" value="DNAPol_HHH"/>
</dbReference>
<dbReference type="InterPro" id="IPR004805">
    <property type="entry name" value="DnaE2/DnaE/PolC"/>
</dbReference>
<dbReference type="SUPFAM" id="SSF160975">
    <property type="entry name" value="AF1531-like"/>
    <property type="match status" value="1"/>
</dbReference>
<dbReference type="Proteomes" id="UP001595377">
    <property type="component" value="Unassembled WGS sequence"/>
</dbReference>
<feature type="domain" description="Polymerase/histidinol phosphatase N-terminal" evidence="13">
    <location>
        <begin position="20"/>
        <end position="87"/>
    </location>
</feature>
<dbReference type="Pfam" id="PF17657">
    <property type="entry name" value="DNA_pol3_finger"/>
    <property type="match status" value="1"/>
</dbReference>
<dbReference type="NCBIfam" id="TIGR00594">
    <property type="entry name" value="polc"/>
    <property type="match status" value="1"/>
</dbReference>
<dbReference type="Gene3D" id="1.10.150.870">
    <property type="match status" value="1"/>
</dbReference>
<keyword evidence="8" id="KW-0235">DNA replication</keyword>
<dbReference type="SMART" id="SM00481">
    <property type="entry name" value="POLIIIAc"/>
    <property type="match status" value="1"/>
</dbReference>
<dbReference type="CDD" id="cd07433">
    <property type="entry name" value="PHP_PolIIIA_DnaE1"/>
    <property type="match status" value="1"/>
</dbReference>
<dbReference type="Gene3D" id="3.20.20.140">
    <property type="entry name" value="Metal-dependent hydrolases"/>
    <property type="match status" value="1"/>
</dbReference>